<feature type="compositionally biased region" description="Basic and acidic residues" evidence="1">
    <location>
        <begin position="9"/>
        <end position="23"/>
    </location>
</feature>
<organism evidence="2 3">
    <name type="scientific">Roseomonas fluvialis</name>
    <dbReference type="NCBI Taxonomy" id="1750527"/>
    <lineage>
        <taxon>Bacteria</taxon>
        <taxon>Pseudomonadati</taxon>
        <taxon>Pseudomonadota</taxon>
        <taxon>Alphaproteobacteria</taxon>
        <taxon>Acetobacterales</taxon>
        <taxon>Roseomonadaceae</taxon>
        <taxon>Roseomonas</taxon>
    </lineage>
</organism>
<proteinExistence type="predicted"/>
<reference evidence="2 3" key="1">
    <citation type="journal article" date="2016" name="Microbes Environ.">
        <title>Phylogenetically diverse aerobic anoxygenic phototrophic bacteria isolated from epilithic biofilms in Tama river, Japan.</title>
        <authorList>
            <person name="Hirose S."/>
            <person name="Matsuura K."/>
            <person name="Haruta S."/>
        </authorList>
    </citation>
    <scope>NUCLEOTIDE SEQUENCE [LARGE SCALE GENOMIC DNA]</scope>
    <source>
        <strain evidence="2 3">S08</strain>
    </source>
</reference>
<sequence>MSEVVMHPKTAEGRARQAQREMEETGFLDGQRAAFEERIRRRALVRHAEKRMADRPLMRREMERRRVGENLWCLLDEIERGPRGVSKARVLQKAINATPEDSTKHLPRYAFRPTGDSGETERRARHLLRTASRFVKVAKAAAELAGIDPDVATLRVLEGSYYTQDPPPAPIEADLVRRTGFMTQMLSDIAARLCRKYPAAAAIRRMETAGWALQAPGDLTSPMKVDLELLGDELNLSQSDTLCVQTWKRIDRYPHVHLGYVSGESVAPAAFGRVAGSLRFQDEDGTEFEAGFDVLEVRCLPVFRVDLVLMPRLPSREPALVFAFIYVTWTKPTSPLTRTSAAGVEYSVGEEETLGEITTFVSPRTAAGFVDPAHGVRIKASHLAWHGGAWSGSLMLLTDSDGRVMNDMRSPAAGRAGLEAIQACELPRELVWLSDDPLLVLCDQPVLHRHFAPNPRIAHLWTDDRPNGAPYAEHPLAADPVPTAPMLEPVEAPEGSLSARLERWLAGALANRATLEADLEAAIVAFLARVAATASDARDRLAAAVYGPRQC</sequence>
<evidence type="ECO:0000256" key="1">
    <source>
        <dbReference type="SAM" id="MobiDB-lite"/>
    </source>
</evidence>
<name>A0ABM7Y7S9_9PROT</name>
<dbReference type="Proteomes" id="UP000831327">
    <property type="component" value="Chromosome"/>
</dbReference>
<evidence type="ECO:0000313" key="2">
    <source>
        <dbReference type="EMBL" id="BDG74041.1"/>
    </source>
</evidence>
<protein>
    <submittedName>
        <fullName evidence="2">Uncharacterized protein</fullName>
    </submittedName>
</protein>
<keyword evidence="3" id="KW-1185">Reference proteome</keyword>
<dbReference type="RefSeq" id="WP_244408245.1">
    <property type="nucleotide sequence ID" value="NZ_AP025637.1"/>
</dbReference>
<dbReference type="EMBL" id="AP025637">
    <property type="protein sequence ID" value="BDG74041.1"/>
    <property type="molecule type" value="Genomic_DNA"/>
</dbReference>
<evidence type="ECO:0000313" key="3">
    <source>
        <dbReference type="Proteomes" id="UP000831327"/>
    </source>
</evidence>
<gene>
    <name evidence="2" type="ORF">Rmf_39700</name>
</gene>
<accession>A0ABM7Y7S9</accession>
<feature type="region of interest" description="Disordered" evidence="1">
    <location>
        <begin position="1"/>
        <end position="25"/>
    </location>
</feature>